<accession>A0ABR7AS46</accession>
<feature type="region of interest" description="Disordered" evidence="1">
    <location>
        <begin position="435"/>
        <end position="501"/>
    </location>
</feature>
<feature type="region of interest" description="Disordered" evidence="1">
    <location>
        <begin position="283"/>
        <end position="311"/>
    </location>
</feature>
<dbReference type="RefSeq" id="WP_187504719.1">
    <property type="nucleotide sequence ID" value="NZ_CP162536.1"/>
</dbReference>
<feature type="compositionally biased region" description="Pro residues" evidence="1">
    <location>
        <begin position="460"/>
        <end position="471"/>
    </location>
</feature>
<feature type="region of interest" description="Disordered" evidence="1">
    <location>
        <begin position="1"/>
        <end position="46"/>
    </location>
</feature>
<name>A0ABR7AS46_9SPHN</name>
<dbReference type="EMBL" id="JACONT010000040">
    <property type="protein sequence ID" value="MBC3943112.1"/>
    <property type="molecule type" value="Genomic_DNA"/>
</dbReference>
<feature type="compositionally biased region" description="Pro residues" evidence="1">
    <location>
        <begin position="286"/>
        <end position="298"/>
    </location>
</feature>
<organism evidence="2 3">
    <name type="scientific">Sphingomonas albertensis</name>
    <dbReference type="NCBI Taxonomy" id="2762591"/>
    <lineage>
        <taxon>Bacteria</taxon>
        <taxon>Pseudomonadati</taxon>
        <taxon>Pseudomonadota</taxon>
        <taxon>Alphaproteobacteria</taxon>
        <taxon>Sphingomonadales</taxon>
        <taxon>Sphingomonadaceae</taxon>
        <taxon>Sphingomonas</taxon>
    </lineage>
</organism>
<comment type="caution">
    <text evidence="2">The sequence shown here is derived from an EMBL/GenBank/DDBJ whole genome shotgun (WGS) entry which is preliminary data.</text>
</comment>
<protein>
    <submittedName>
        <fullName evidence="2">Uncharacterized protein</fullName>
    </submittedName>
</protein>
<evidence type="ECO:0000313" key="2">
    <source>
        <dbReference type="EMBL" id="MBC3943112.1"/>
    </source>
</evidence>
<feature type="compositionally biased region" description="Basic and acidic residues" evidence="1">
    <location>
        <begin position="483"/>
        <end position="501"/>
    </location>
</feature>
<sequence length="501" mass="53196">MTAALQEPGIDQDTEQTGEPKAPSPTAPDHSAPPQADPAPQTDNAQRAYIPATPTRYTQRSDGWTSDRQRGFLERIAEGATVDEASASVGLSPGAAYTLRRRAAGAAFALGWDAAKLVARPIVAEALFLRAIAGQTERVTRPDGEVIERHRYDNRLAMSLLNRLDRHADATETANAATRMVAAEFDAFLDIIARDAGPARAGLFLGERLDADAIQAGAGPATGSMPSAAEAAMAPILALARADRWLRSAAGVASGIDVTDFDPAARADWTAAQWSRAEAAGLLQPAPDPAPEPAPDPVLDPDLKPSAESAPASALPVLHFDQDGRDGDHPVWFDSISQGWRTCFPPPDPYFNTEDGLFGDDTYSRECSDEEAIILDAPSDREIAERTITEGVDRDTWFVAYAIDGGLVDEAGAEAAGATDADRITTLAASFDPLGCDEPVARGPGARAGLDPVQSQRPDVPSPPVAAPAPKSPIGRSPAVRLLYDRDPHEHLQQDQVRHLR</sequence>
<evidence type="ECO:0000313" key="3">
    <source>
        <dbReference type="Proteomes" id="UP000597613"/>
    </source>
</evidence>
<gene>
    <name evidence="2" type="ORF">H8S47_15660</name>
</gene>
<evidence type="ECO:0000256" key="1">
    <source>
        <dbReference type="SAM" id="MobiDB-lite"/>
    </source>
</evidence>
<keyword evidence="3" id="KW-1185">Reference proteome</keyword>
<proteinExistence type="predicted"/>
<dbReference type="Proteomes" id="UP000597613">
    <property type="component" value="Unassembled WGS sequence"/>
</dbReference>
<feature type="compositionally biased region" description="Low complexity" evidence="1">
    <location>
        <begin position="27"/>
        <end position="46"/>
    </location>
</feature>
<reference evidence="2 3" key="1">
    <citation type="submission" date="2020-08" db="EMBL/GenBank/DDBJ databases">
        <title>Putative novel bacterial strains isolated from necrotic wheat leaf tissues caused by Xanthomonas translucens.</title>
        <authorList>
            <person name="Tambong J.T."/>
        </authorList>
    </citation>
    <scope>NUCLEOTIDE SEQUENCE [LARGE SCALE GENOMIC DNA]</scope>
    <source>
        <strain evidence="3">DOAB 1063</strain>
    </source>
</reference>